<evidence type="ECO:0000313" key="1">
    <source>
        <dbReference type="EMBL" id="GIJ70628.1"/>
    </source>
</evidence>
<organism evidence="1 2">
    <name type="scientific">Virgisporangium ochraceum</name>
    <dbReference type="NCBI Taxonomy" id="65505"/>
    <lineage>
        <taxon>Bacteria</taxon>
        <taxon>Bacillati</taxon>
        <taxon>Actinomycetota</taxon>
        <taxon>Actinomycetes</taxon>
        <taxon>Micromonosporales</taxon>
        <taxon>Micromonosporaceae</taxon>
        <taxon>Virgisporangium</taxon>
    </lineage>
</organism>
<accession>A0A8J3ZYL3</accession>
<dbReference type="Proteomes" id="UP000635606">
    <property type="component" value="Unassembled WGS sequence"/>
</dbReference>
<sequence length="273" mass="28786">MADSYEVYARAMRDPWRGWWVTWPLSTAVRVGHVLGLTAGVVRSAGTLSERGIDVRCEAGSPPSEFTYDANGSAVVRFKAAGGSAQGFSALAEADAGASIEFHRDSTALVVFHGLTQTGVSDTVGLAGALVRRYWAGGWDDGLLAVTDVVAARSGTVLAAARHGASAELRVSATLGAPLRLADLATDAAVVRRSFLGLEWVGRDVTPFYRVVRLRKSWLGRLREDYGPRAPGRGAAPVPVPPLLLEQAHDDPDLVVETMSAAEQAPFPPGPAG</sequence>
<dbReference type="RefSeq" id="WP_203930526.1">
    <property type="nucleotide sequence ID" value="NZ_BOPH01000082.1"/>
</dbReference>
<keyword evidence="2" id="KW-1185">Reference proteome</keyword>
<comment type="caution">
    <text evidence="1">The sequence shown here is derived from an EMBL/GenBank/DDBJ whole genome shotgun (WGS) entry which is preliminary data.</text>
</comment>
<proteinExistence type="predicted"/>
<protein>
    <submittedName>
        <fullName evidence="1">Uncharacterized protein</fullName>
    </submittedName>
</protein>
<gene>
    <name evidence="1" type="ORF">Voc01_055450</name>
</gene>
<name>A0A8J3ZYL3_9ACTN</name>
<dbReference type="AlphaFoldDB" id="A0A8J3ZYL3"/>
<dbReference type="EMBL" id="BOPH01000082">
    <property type="protein sequence ID" value="GIJ70628.1"/>
    <property type="molecule type" value="Genomic_DNA"/>
</dbReference>
<evidence type="ECO:0000313" key="2">
    <source>
        <dbReference type="Proteomes" id="UP000635606"/>
    </source>
</evidence>
<reference evidence="1" key="1">
    <citation type="submission" date="2021-01" db="EMBL/GenBank/DDBJ databases">
        <title>Whole genome shotgun sequence of Virgisporangium ochraceum NBRC 16418.</title>
        <authorList>
            <person name="Komaki H."/>
            <person name="Tamura T."/>
        </authorList>
    </citation>
    <scope>NUCLEOTIDE SEQUENCE</scope>
    <source>
        <strain evidence="1">NBRC 16418</strain>
    </source>
</reference>